<keyword evidence="6" id="KW-1185">Reference proteome</keyword>
<keyword evidence="3" id="KW-0175">Coiled coil</keyword>
<dbReference type="EMBL" id="ATLV01004174">
    <property type="status" value="NOT_ANNOTATED_CDS"/>
    <property type="molecule type" value="Genomic_DNA"/>
</dbReference>
<reference evidence="5" key="2">
    <citation type="submission" date="2020-05" db="UniProtKB">
        <authorList>
            <consortium name="EnsemblMetazoa"/>
        </authorList>
    </citation>
    <scope>IDENTIFICATION</scope>
</reference>
<dbReference type="PROSITE" id="PS51450">
    <property type="entry name" value="LRR"/>
    <property type="match status" value="1"/>
</dbReference>
<dbReference type="OMA" id="KSIDEHC"/>
<evidence type="ECO:0000256" key="3">
    <source>
        <dbReference type="SAM" id="Coils"/>
    </source>
</evidence>
<dbReference type="VEuPathDB" id="VectorBase:ASIC000891"/>
<evidence type="ECO:0008006" key="7">
    <source>
        <dbReference type="Google" id="ProtNLM"/>
    </source>
</evidence>
<gene>
    <name evidence="4" type="ORF">ZHAS_00000891</name>
</gene>
<dbReference type="InterPro" id="IPR003591">
    <property type="entry name" value="Leu-rich_rpt_typical-subtyp"/>
</dbReference>
<dbReference type="Pfam" id="PF13855">
    <property type="entry name" value="LRR_8"/>
    <property type="match status" value="1"/>
</dbReference>
<dbReference type="SUPFAM" id="SSF52075">
    <property type="entry name" value="Outer arm dynein light chain 1"/>
    <property type="match status" value="1"/>
</dbReference>
<feature type="coiled-coil region" evidence="3">
    <location>
        <begin position="212"/>
        <end position="239"/>
    </location>
</feature>
<name>A0A084VAR8_ANOSI</name>
<accession>A0A084VAR8</accession>
<dbReference type="EnsemblMetazoa" id="ASIC000891-RA">
    <property type="protein sequence ID" value="ASIC000891-PA"/>
    <property type="gene ID" value="ASIC000891"/>
</dbReference>
<dbReference type="PANTHER" id="PTHR24366">
    <property type="entry name" value="IG(IMMUNOGLOBULIN) AND LRR(LEUCINE RICH REPEAT) DOMAINS"/>
    <property type="match status" value="1"/>
</dbReference>
<keyword evidence="1" id="KW-0433">Leucine-rich repeat</keyword>
<dbReference type="Gene3D" id="1.20.5.340">
    <property type="match status" value="1"/>
</dbReference>
<dbReference type="InterPro" id="IPR001611">
    <property type="entry name" value="Leu-rich_rpt"/>
</dbReference>
<sequence>MLSHNNLSTTAWLQPFTQLETLDLSHNKIEDITSNDFKQLQRLRELKLNNNRLFRFDMSKNQMKSLKLLDLSHNELVYVEYNQKQFDLLEQLYLDHNSIVLLKPMSSRKLKHITLSYNDWDCAKMQEILGSFPSTVNVDYHAETYCNNEKLQQGLCCKNREKPYHDRLIMKIAEVTSYEKVARANGRCNVTSLIPSVQQTSDQVTKSQDLPTSQLESELQELRAEVQRAQQDVQQKGTQVTNNINKIDELTRIYRVVKKGLTQPSFTLGNVFGLLKQRDEFKVNETIARYGESEGKNATLQSTLQTVGEYENMLKTKNERRAEIMKKIPETKKQIKQLERDLNANVKGIRNGK</sequence>
<dbReference type="Gene3D" id="3.80.10.10">
    <property type="entry name" value="Ribonuclease Inhibitor"/>
    <property type="match status" value="1"/>
</dbReference>
<dbReference type="SMART" id="SM00369">
    <property type="entry name" value="LRR_TYP"/>
    <property type="match status" value="4"/>
</dbReference>
<dbReference type="InterPro" id="IPR032675">
    <property type="entry name" value="LRR_dom_sf"/>
</dbReference>
<evidence type="ECO:0000256" key="2">
    <source>
        <dbReference type="ARBA" id="ARBA00022737"/>
    </source>
</evidence>
<protein>
    <recommendedName>
        <fullName evidence="7">Leucine-rich immune protein (Short)</fullName>
    </recommendedName>
</protein>
<evidence type="ECO:0000313" key="4">
    <source>
        <dbReference type="EMBL" id="KFB35062.1"/>
    </source>
</evidence>
<reference evidence="4 6" key="1">
    <citation type="journal article" date="2014" name="BMC Genomics">
        <title>Genome sequence of Anopheles sinensis provides insight into genetics basis of mosquito competence for malaria parasites.</title>
        <authorList>
            <person name="Zhou D."/>
            <person name="Zhang D."/>
            <person name="Ding G."/>
            <person name="Shi L."/>
            <person name="Hou Q."/>
            <person name="Ye Y."/>
            <person name="Xu Y."/>
            <person name="Zhou H."/>
            <person name="Xiong C."/>
            <person name="Li S."/>
            <person name="Yu J."/>
            <person name="Hong S."/>
            <person name="Yu X."/>
            <person name="Zou P."/>
            <person name="Chen C."/>
            <person name="Chang X."/>
            <person name="Wang W."/>
            <person name="Lv Y."/>
            <person name="Sun Y."/>
            <person name="Ma L."/>
            <person name="Shen B."/>
            <person name="Zhu C."/>
        </authorList>
    </citation>
    <scope>NUCLEOTIDE SEQUENCE [LARGE SCALE GENOMIC DNA]</scope>
</reference>
<dbReference type="PANTHER" id="PTHR24366:SF96">
    <property type="entry name" value="LEUCINE RICH REPEAT CONTAINING 53"/>
    <property type="match status" value="1"/>
</dbReference>
<evidence type="ECO:0000256" key="1">
    <source>
        <dbReference type="ARBA" id="ARBA00022614"/>
    </source>
</evidence>
<dbReference type="PRINTS" id="PR00019">
    <property type="entry name" value="LEURICHRPT"/>
</dbReference>
<keyword evidence="2" id="KW-0677">Repeat</keyword>
<dbReference type="STRING" id="74873.A0A084VAR8"/>
<dbReference type="Proteomes" id="UP000030765">
    <property type="component" value="Unassembled WGS sequence"/>
</dbReference>
<dbReference type="EMBL" id="KE524194">
    <property type="protein sequence ID" value="KFB35062.1"/>
    <property type="molecule type" value="Genomic_DNA"/>
</dbReference>
<organism evidence="4">
    <name type="scientific">Anopheles sinensis</name>
    <name type="common">Mosquito</name>
    <dbReference type="NCBI Taxonomy" id="74873"/>
    <lineage>
        <taxon>Eukaryota</taxon>
        <taxon>Metazoa</taxon>
        <taxon>Ecdysozoa</taxon>
        <taxon>Arthropoda</taxon>
        <taxon>Hexapoda</taxon>
        <taxon>Insecta</taxon>
        <taxon>Pterygota</taxon>
        <taxon>Neoptera</taxon>
        <taxon>Endopterygota</taxon>
        <taxon>Diptera</taxon>
        <taxon>Nematocera</taxon>
        <taxon>Culicoidea</taxon>
        <taxon>Culicidae</taxon>
        <taxon>Anophelinae</taxon>
        <taxon>Anopheles</taxon>
    </lineage>
</organism>
<evidence type="ECO:0000313" key="5">
    <source>
        <dbReference type="EnsemblMetazoa" id="ASIC000891-PA"/>
    </source>
</evidence>
<dbReference type="AlphaFoldDB" id="A0A084VAR8"/>
<evidence type="ECO:0000313" key="6">
    <source>
        <dbReference type="Proteomes" id="UP000030765"/>
    </source>
</evidence>
<dbReference type="OrthoDB" id="7739973at2759"/>
<proteinExistence type="predicted"/>